<evidence type="ECO:0008006" key="3">
    <source>
        <dbReference type="Google" id="ProtNLM"/>
    </source>
</evidence>
<keyword evidence="2" id="KW-1185">Reference proteome</keyword>
<reference evidence="1" key="1">
    <citation type="submission" date="2021-08" db="EMBL/GenBank/DDBJ databases">
        <title>Complete genome sequence of Pseudomonas phytophila.</title>
        <authorList>
            <person name="Weir B.S."/>
            <person name="Templeton M.D."/>
            <person name="Arshed S."/>
            <person name="Andersen M.T."/>
            <person name="Jayaraman J."/>
        </authorList>
    </citation>
    <scope>NUCLEOTIDE SEQUENCE</scope>
    <source>
        <strain evidence="1">ICMP 23753</strain>
    </source>
</reference>
<name>A0ABY6F8D5_9PSED</name>
<dbReference type="Pfam" id="PF19619">
    <property type="entry name" value="DUF6124"/>
    <property type="match status" value="1"/>
</dbReference>
<organism evidence="1 2">
    <name type="scientific">Pseudomonas phytophila</name>
    <dbReference type="NCBI Taxonomy" id="2867264"/>
    <lineage>
        <taxon>Bacteria</taxon>
        <taxon>Pseudomonadati</taxon>
        <taxon>Pseudomonadota</taxon>
        <taxon>Gammaproteobacteria</taxon>
        <taxon>Pseudomonadales</taxon>
        <taxon>Pseudomonadaceae</taxon>
        <taxon>Pseudomonas</taxon>
    </lineage>
</organism>
<evidence type="ECO:0000313" key="2">
    <source>
        <dbReference type="Proteomes" id="UP001063228"/>
    </source>
</evidence>
<sequence>MIKSAPNFSLFTVKPDVSIDDALVLACEYLTCAAATAYESADNHTPEFRALARSVVHQLEAARALVEASVMGLEGQRKAI</sequence>
<gene>
    <name evidence="1" type="ORF">K3169_17355</name>
</gene>
<protein>
    <recommendedName>
        <fullName evidence="3">DUF3077 domain-containing protein</fullName>
    </recommendedName>
</protein>
<accession>A0ABY6F8D5</accession>
<dbReference type="Proteomes" id="UP001063228">
    <property type="component" value="Chromosome"/>
</dbReference>
<dbReference type="EMBL" id="CP081201">
    <property type="protein sequence ID" value="UXZ94139.1"/>
    <property type="molecule type" value="Genomic_DNA"/>
</dbReference>
<dbReference type="RefSeq" id="WP_263267253.1">
    <property type="nucleotide sequence ID" value="NZ_CP081201.1"/>
</dbReference>
<evidence type="ECO:0000313" key="1">
    <source>
        <dbReference type="EMBL" id="UXZ94139.1"/>
    </source>
</evidence>
<proteinExistence type="predicted"/>